<evidence type="ECO:0000313" key="3">
    <source>
        <dbReference type="Proteomes" id="UP001153069"/>
    </source>
</evidence>
<accession>A0A9N8DT33</accession>
<dbReference type="Gene3D" id="2.60.60.30">
    <property type="entry name" value="sav2460 like domains"/>
    <property type="match status" value="2"/>
</dbReference>
<sequence>MPVYIPTNGVEAVEVAFTLMKGEGLAAKDRNLMGQRSTSDPYCVVSLETTVPGVGRAKAKTSTEELGKTKTIMKTLSPEWNQTFSTKISCSALTDPKTPPCIVFHIFDYDKGSDDDSMGVVKIPIKLDPPKSFNKTEWYPVPATSAKNAKGKLQVKIKATIHRSTTLQRGNAFELDTNHIRVGLAWDLVKGKIIDLDAACVAVDTKGNISMDNSVYYGNLSNPNESIVHSGDSRDGNAEGEDESITFRLENVSTRILALYIVLTVASPKRFLSSVTSARVTITDEAKANEGPMASFVPSKHVDSEDATALFLVRIARESKTKWKVQPIEDVHQSARDFGSLIPHFKSYSRDLIPSIVVNPQEKISVMRKGGTIKIRDFCPDKVLPDNVTFGLSWDMAGAGDTKVDLDASAICLDSDLKCVDKVWFKHLASDDTAIRHGGDQRSGEDSGDDERLYVQLSKVAKKTTYIGFVVNSYSGQELDDIKRASCHLFDTMTGVDIAVHALSDCQFLDGHTALVMGCVYRVKARGGKKESDWCLKIISQAADGKTVKDLVDEMQKFLEENPVSAPLEGTMEGIETIESTMPPEVPIQE</sequence>
<protein>
    <submittedName>
        <fullName evidence="2">Tellurium resistance protein</fullName>
    </submittedName>
</protein>
<dbReference type="InterPro" id="IPR051324">
    <property type="entry name" value="Stress/Tellurium_Resist"/>
</dbReference>
<dbReference type="InterPro" id="IPR035892">
    <property type="entry name" value="C2_domain_sf"/>
</dbReference>
<gene>
    <name evidence="2" type="ORF">SEMRO_258_G101120.1</name>
</gene>
<dbReference type="CDD" id="cd06974">
    <property type="entry name" value="TerD_like"/>
    <property type="match status" value="2"/>
</dbReference>
<dbReference type="SMART" id="SM00239">
    <property type="entry name" value="C2"/>
    <property type="match status" value="1"/>
</dbReference>
<dbReference type="Gene3D" id="2.60.40.150">
    <property type="entry name" value="C2 domain"/>
    <property type="match status" value="1"/>
</dbReference>
<comment type="caution">
    <text evidence="2">The sequence shown here is derived from an EMBL/GenBank/DDBJ whole genome shotgun (WGS) entry which is preliminary data.</text>
</comment>
<dbReference type="AlphaFoldDB" id="A0A9N8DT33"/>
<evidence type="ECO:0000259" key="1">
    <source>
        <dbReference type="PROSITE" id="PS50004"/>
    </source>
</evidence>
<name>A0A9N8DT33_9STRA</name>
<dbReference type="CDD" id="cd00030">
    <property type="entry name" value="C2"/>
    <property type="match status" value="1"/>
</dbReference>
<dbReference type="InterPro" id="IPR000008">
    <property type="entry name" value="C2_dom"/>
</dbReference>
<dbReference type="PANTHER" id="PTHR32097">
    <property type="entry name" value="CAMP-BINDING PROTEIN 1-RELATED"/>
    <property type="match status" value="1"/>
</dbReference>
<evidence type="ECO:0000313" key="2">
    <source>
        <dbReference type="EMBL" id="CAB9506210.1"/>
    </source>
</evidence>
<proteinExistence type="predicted"/>
<dbReference type="InterPro" id="IPR003325">
    <property type="entry name" value="TerD"/>
</dbReference>
<dbReference type="Pfam" id="PF02342">
    <property type="entry name" value="TerD"/>
    <property type="match status" value="2"/>
</dbReference>
<dbReference type="PANTHER" id="PTHR32097:SF17">
    <property type="entry name" value="CAMP-BINDING PROTEIN 1-RELATED"/>
    <property type="match status" value="1"/>
</dbReference>
<organism evidence="2 3">
    <name type="scientific">Seminavis robusta</name>
    <dbReference type="NCBI Taxonomy" id="568900"/>
    <lineage>
        <taxon>Eukaryota</taxon>
        <taxon>Sar</taxon>
        <taxon>Stramenopiles</taxon>
        <taxon>Ochrophyta</taxon>
        <taxon>Bacillariophyta</taxon>
        <taxon>Bacillariophyceae</taxon>
        <taxon>Bacillariophycidae</taxon>
        <taxon>Naviculales</taxon>
        <taxon>Naviculaceae</taxon>
        <taxon>Seminavis</taxon>
    </lineage>
</organism>
<dbReference type="OrthoDB" id="47270at2759"/>
<dbReference type="SUPFAM" id="SSF49562">
    <property type="entry name" value="C2 domain (Calcium/lipid-binding domain, CaLB)"/>
    <property type="match status" value="1"/>
</dbReference>
<dbReference type="Pfam" id="PF00168">
    <property type="entry name" value="C2"/>
    <property type="match status" value="1"/>
</dbReference>
<reference evidence="2" key="1">
    <citation type="submission" date="2020-06" db="EMBL/GenBank/DDBJ databases">
        <authorList>
            <consortium name="Plant Systems Biology data submission"/>
        </authorList>
    </citation>
    <scope>NUCLEOTIDE SEQUENCE</scope>
    <source>
        <strain evidence="2">D6</strain>
    </source>
</reference>
<dbReference type="EMBL" id="CAICTM010000257">
    <property type="protein sequence ID" value="CAB9506210.1"/>
    <property type="molecule type" value="Genomic_DNA"/>
</dbReference>
<feature type="domain" description="C2" evidence="1">
    <location>
        <begin position="1"/>
        <end position="139"/>
    </location>
</feature>
<dbReference type="Proteomes" id="UP001153069">
    <property type="component" value="Unassembled WGS sequence"/>
</dbReference>
<keyword evidence="3" id="KW-1185">Reference proteome</keyword>
<dbReference type="PROSITE" id="PS50004">
    <property type="entry name" value="C2"/>
    <property type="match status" value="1"/>
</dbReference>